<name>A0A3T1CGV6_9SPHN</name>
<dbReference type="RefSeq" id="WP_130586151.1">
    <property type="nucleotide sequence ID" value="NZ_AP019389.1"/>
</dbReference>
<dbReference type="SUPFAM" id="SSF51905">
    <property type="entry name" value="FAD/NAD(P)-binding domain"/>
    <property type="match status" value="1"/>
</dbReference>
<sequence>MTHDYAIVGAGIAGASLAAELAESGASVLILEGEDKPGYHATGRSAAFWEECYGGPEIVPLTLASGEYLRENGFLHQRGALYIAREGDEELVTDFMQRFVPTGATIQHLGRGDLQKRLPGVRHEWSDAIWEPVCADIDVAGLHAHYLARARSAGALLECRARVCGMNRASGSWTIATETGASHRAKTVVNAAGAWADELAVMAGANPVGIKPYRRTVAQVRIDPPVSNDLPLVLDLRGRFYFKPESGRLWLSPHDEEPSVACDAAPEELAVAEAIARLEEVVDWKVAAVEHKWAGLRSFAPDRRPVYGHDPQVEGFAWFAGQGGFGIQTSPAAARLGRQLLLDEPRDAMTQGLDTGLYAPGRFG</sequence>
<evidence type="ECO:0000259" key="2">
    <source>
        <dbReference type="Pfam" id="PF01266"/>
    </source>
</evidence>
<dbReference type="InterPro" id="IPR006076">
    <property type="entry name" value="FAD-dep_OxRdtase"/>
</dbReference>
<evidence type="ECO:0000313" key="4">
    <source>
        <dbReference type="Proteomes" id="UP000290057"/>
    </source>
</evidence>
<evidence type="ECO:0000313" key="3">
    <source>
        <dbReference type="EMBL" id="BBI20204.1"/>
    </source>
</evidence>
<evidence type="ECO:0000256" key="1">
    <source>
        <dbReference type="ARBA" id="ARBA00023002"/>
    </source>
</evidence>
<dbReference type="AlphaFoldDB" id="A0A3T1CGV6"/>
<dbReference type="Proteomes" id="UP000290057">
    <property type="component" value="Chromosome"/>
</dbReference>
<dbReference type="EMBL" id="AP019389">
    <property type="protein sequence ID" value="BBI20204.1"/>
    <property type="molecule type" value="Genomic_DNA"/>
</dbReference>
<dbReference type="PANTHER" id="PTHR13847">
    <property type="entry name" value="SARCOSINE DEHYDROGENASE-RELATED"/>
    <property type="match status" value="1"/>
</dbReference>
<dbReference type="Pfam" id="PF01266">
    <property type="entry name" value="DAO"/>
    <property type="match status" value="1"/>
</dbReference>
<dbReference type="InterPro" id="IPR036188">
    <property type="entry name" value="FAD/NAD-bd_sf"/>
</dbReference>
<protein>
    <submittedName>
        <fullName evidence="3">Glycerol-3-phosphate dehydrogenase</fullName>
    </submittedName>
</protein>
<dbReference type="PANTHER" id="PTHR13847:SF287">
    <property type="entry name" value="FAD-DEPENDENT OXIDOREDUCTASE DOMAIN-CONTAINING PROTEIN 1"/>
    <property type="match status" value="1"/>
</dbReference>
<dbReference type="Gene3D" id="3.50.50.60">
    <property type="entry name" value="FAD/NAD(P)-binding domain"/>
    <property type="match status" value="1"/>
</dbReference>
<keyword evidence="4" id="KW-1185">Reference proteome</keyword>
<gene>
    <name evidence="3" type="ORF">EKJ_10510</name>
</gene>
<feature type="domain" description="FAD dependent oxidoreductase" evidence="2">
    <location>
        <begin position="4"/>
        <end position="336"/>
    </location>
</feature>
<dbReference type="GO" id="GO:0016491">
    <property type="term" value="F:oxidoreductase activity"/>
    <property type="evidence" value="ECO:0007669"/>
    <property type="project" value="UniProtKB-KW"/>
</dbReference>
<accession>A0A3T1CGV6</accession>
<proteinExistence type="predicted"/>
<organism evidence="3 4">
    <name type="scientific">Qipengyuania flava</name>
    <dbReference type="NCBI Taxonomy" id="192812"/>
    <lineage>
        <taxon>Bacteria</taxon>
        <taxon>Pseudomonadati</taxon>
        <taxon>Pseudomonadota</taxon>
        <taxon>Alphaproteobacteria</taxon>
        <taxon>Sphingomonadales</taxon>
        <taxon>Erythrobacteraceae</taxon>
        <taxon>Qipengyuania</taxon>
    </lineage>
</organism>
<dbReference type="GO" id="GO:0005737">
    <property type="term" value="C:cytoplasm"/>
    <property type="evidence" value="ECO:0007669"/>
    <property type="project" value="TreeGrafter"/>
</dbReference>
<dbReference type="Gene3D" id="3.30.9.10">
    <property type="entry name" value="D-Amino Acid Oxidase, subunit A, domain 2"/>
    <property type="match status" value="1"/>
</dbReference>
<reference evidence="3 4" key="1">
    <citation type="submission" date="2019-01" db="EMBL/GenBank/DDBJ databases">
        <title>Complete genome sequence of Erythrobacter flavus KJ5.</title>
        <authorList>
            <person name="Kanesaki Y."/>
            <person name="Brotosudarmo T."/>
            <person name="Moriuchi R."/>
            <person name="Awai K."/>
        </authorList>
    </citation>
    <scope>NUCLEOTIDE SEQUENCE [LARGE SCALE GENOMIC DNA]</scope>
    <source>
        <strain evidence="3 4">KJ5</strain>
    </source>
</reference>
<keyword evidence="1" id="KW-0560">Oxidoreductase</keyword>